<dbReference type="InterPro" id="IPR028098">
    <property type="entry name" value="Glyco_trans_4-like_N"/>
</dbReference>
<keyword evidence="3" id="KW-0328">Glycosyltransferase</keyword>
<evidence type="ECO:0000259" key="2">
    <source>
        <dbReference type="Pfam" id="PF13439"/>
    </source>
</evidence>
<protein>
    <submittedName>
        <fullName evidence="3">Glycosyltransferase family 4 protein</fullName>
        <ecNumber evidence="3">2.4.-.-</ecNumber>
    </submittedName>
</protein>
<comment type="caution">
    <text evidence="3">The sequence shown here is derived from an EMBL/GenBank/DDBJ whole genome shotgun (WGS) entry which is preliminary data.</text>
</comment>
<reference evidence="4" key="1">
    <citation type="journal article" date="2019" name="Int. J. Syst. Evol. Microbiol.">
        <title>The Global Catalogue of Microorganisms (GCM) 10K type strain sequencing project: providing services to taxonomists for standard genome sequencing and annotation.</title>
        <authorList>
            <consortium name="The Broad Institute Genomics Platform"/>
            <consortium name="The Broad Institute Genome Sequencing Center for Infectious Disease"/>
            <person name="Wu L."/>
            <person name="Ma J."/>
        </authorList>
    </citation>
    <scope>NUCLEOTIDE SEQUENCE [LARGE SCALE GENOMIC DNA]</scope>
    <source>
        <strain evidence="4">KCTC 22671</strain>
    </source>
</reference>
<gene>
    <name evidence="3" type="ORF">ACFS5J_03125</name>
</gene>
<accession>A0ABW5YJ12</accession>
<dbReference type="GO" id="GO:0016757">
    <property type="term" value="F:glycosyltransferase activity"/>
    <property type="evidence" value="ECO:0007669"/>
    <property type="project" value="UniProtKB-KW"/>
</dbReference>
<dbReference type="SUPFAM" id="SSF53756">
    <property type="entry name" value="UDP-Glycosyltransferase/glycogen phosphorylase"/>
    <property type="match status" value="1"/>
</dbReference>
<keyword evidence="4" id="KW-1185">Reference proteome</keyword>
<dbReference type="Gene3D" id="3.40.50.2000">
    <property type="entry name" value="Glycogen Phosphorylase B"/>
    <property type="match status" value="2"/>
</dbReference>
<dbReference type="PANTHER" id="PTHR12526">
    <property type="entry name" value="GLYCOSYLTRANSFERASE"/>
    <property type="match status" value="1"/>
</dbReference>
<feature type="domain" description="Glycosyltransferase subfamily 4-like N-terminal" evidence="2">
    <location>
        <begin position="22"/>
        <end position="179"/>
    </location>
</feature>
<evidence type="ECO:0000259" key="1">
    <source>
        <dbReference type="Pfam" id="PF00534"/>
    </source>
</evidence>
<dbReference type="EC" id="2.4.-.-" evidence="3"/>
<dbReference type="RefSeq" id="WP_379810529.1">
    <property type="nucleotide sequence ID" value="NZ_JBHUPC010000010.1"/>
</dbReference>
<dbReference type="CDD" id="cd03801">
    <property type="entry name" value="GT4_PimA-like"/>
    <property type="match status" value="1"/>
</dbReference>
<dbReference type="Proteomes" id="UP001597534">
    <property type="component" value="Unassembled WGS sequence"/>
</dbReference>
<sequence length="364" mass="42218">MELGKKKRIAVICDYRLLPERVGGMDRFFWRYDERAKELGHTVDWFFPNKGTHGDYQKLKITAAKETSLENCFIKQLVKDNSEYDYIVTHFIELCTPFFKQIKKALPLAKVIVVDHNPRPIGGYPFKKRWQKRIKGWWYSRYIDSFVGVSKYTVSELLNDFGNQIQKKCEVIYNGIDTAQYKRQKERRQIYPTFVVASHLRFSKGIQDLVAAIALWPIEQRENLKIDIYGDGPQRVELEKQIQEQQLEANIHVKGSVANLNETYAQYDYMIQPTHMECFSLSILESLCANVPVITTPVGGNEEVVQHEVNGFIVPVADSKELSRLIGLVYKGDLKITKEVAETIRKDFDIETMVDNHIKQIGSR</sequence>
<dbReference type="Pfam" id="PF13439">
    <property type="entry name" value="Glyco_transf_4"/>
    <property type="match status" value="1"/>
</dbReference>
<dbReference type="Pfam" id="PF00534">
    <property type="entry name" value="Glycos_transf_1"/>
    <property type="match status" value="1"/>
</dbReference>
<keyword evidence="3" id="KW-0808">Transferase</keyword>
<feature type="domain" description="Glycosyl transferase family 1" evidence="1">
    <location>
        <begin position="181"/>
        <end position="341"/>
    </location>
</feature>
<evidence type="ECO:0000313" key="4">
    <source>
        <dbReference type="Proteomes" id="UP001597534"/>
    </source>
</evidence>
<evidence type="ECO:0000313" key="3">
    <source>
        <dbReference type="EMBL" id="MFD2891001.1"/>
    </source>
</evidence>
<organism evidence="3 4">
    <name type="scientific">Flavobacterium chuncheonense</name>
    <dbReference type="NCBI Taxonomy" id="2026653"/>
    <lineage>
        <taxon>Bacteria</taxon>
        <taxon>Pseudomonadati</taxon>
        <taxon>Bacteroidota</taxon>
        <taxon>Flavobacteriia</taxon>
        <taxon>Flavobacteriales</taxon>
        <taxon>Flavobacteriaceae</taxon>
        <taxon>Flavobacterium</taxon>
    </lineage>
</organism>
<name>A0ABW5YJ12_9FLAO</name>
<dbReference type="InterPro" id="IPR001296">
    <property type="entry name" value="Glyco_trans_1"/>
</dbReference>
<proteinExistence type="predicted"/>
<dbReference type="EMBL" id="JBHUPC010000010">
    <property type="protein sequence ID" value="MFD2891001.1"/>
    <property type="molecule type" value="Genomic_DNA"/>
</dbReference>
<dbReference type="PANTHER" id="PTHR12526:SF630">
    <property type="entry name" value="GLYCOSYLTRANSFERASE"/>
    <property type="match status" value="1"/>
</dbReference>